<evidence type="ECO:0000256" key="1">
    <source>
        <dbReference type="ARBA" id="ARBA00007992"/>
    </source>
</evidence>
<sequence>MPYSQKHPNPRVIVVGAGIGGLMMGLLLGKAGITYQIFERASKVKALGALMSINANILPVFEQLGLLKEVENISLRNNGSTMFNSKLKEIGQVGMPNYMELTGYDFLVFSRPELYDILLRQIPEDRISFNKRILSMRRSAGGTRIYCSDNSIYEGDIVIGADGAYSAVRQNMHKMMEADGVIAPDHDINDMAIPVMVQIKDQAEAKEQRFRNSEWGPEANNSLIDDVKDFRITFGGTLGDMIEATPKDRISKVMLEEKLFETWHYRNVVLIGDGAVNAMQDAVVLANCLYDLTDLSPESLSAAFEDYRSQRFKEAKKQVTNSKINARISSGQTFIEKIIRHLVLNFIPTSVRARQFSKAAAYRPQVAYLPMVTERGSVKALPTRPSKRVMYEEMLVRKRRVVVTPYDSTQSACTSSAGDRSASVSVNGEGSCLTI</sequence>
<feature type="domain" description="FAD-binding" evidence="7">
    <location>
        <begin position="11"/>
        <end position="182"/>
    </location>
</feature>
<keyword evidence="9" id="KW-1185">Reference proteome</keyword>
<proteinExistence type="inferred from homology"/>
<feature type="transmembrane region" description="Helical" evidence="6">
    <location>
        <begin position="12"/>
        <end position="33"/>
    </location>
</feature>
<dbReference type="PANTHER" id="PTHR47356">
    <property type="entry name" value="FAD-DEPENDENT MONOOXYGENASE ASQG-RELATED"/>
    <property type="match status" value="1"/>
</dbReference>
<dbReference type="GO" id="GO:0071949">
    <property type="term" value="F:FAD binding"/>
    <property type="evidence" value="ECO:0007669"/>
    <property type="project" value="InterPro"/>
</dbReference>
<gene>
    <name evidence="8" type="ORF">BGZ97_013194</name>
</gene>
<keyword evidence="4" id="KW-0560">Oxidoreductase</keyword>
<dbReference type="AlphaFoldDB" id="A0A9P6UTU6"/>
<evidence type="ECO:0000313" key="8">
    <source>
        <dbReference type="EMBL" id="KAG0320576.1"/>
    </source>
</evidence>
<evidence type="ECO:0000256" key="6">
    <source>
        <dbReference type="SAM" id="Phobius"/>
    </source>
</evidence>
<name>A0A9P6UTU6_9FUNG</name>
<accession>A0A9P6UTU6</accession>
<evidence type="ECO:0000256" key="5">
    <source>
        <dbReference type="SAM" id="MobiDB-lite"/>
    </source>
</evidence>
<evidence type="ECO:0000256" key="4">
    <source>
        <dbReference type="ARBA" id="ARBA00023002"/>
    </source>
</evidence>
<dbReference type="Proteomes" id="UP000823405">
    <property type="component" value="Unassembled WGS sequence"/>
</dbReference>
<evidence type="ECO:0000313" key="9">
    <source>
        <dbReference type="Proteomes" id="UP000823405"/>
    </source>
</evidence>
<keyword evidence="6" id="KW-0472">Membrane</keyword>
<dbReference type="OrthoDB" id="655030at2759"/>
<dbReference type="Pfam" id="PF01494">
    <property type="entry name" value="FAD_binding_3"/>
    <property type="match status" value="1"/>
</dbReference>
<feature type="region of interest" description="Disordered" evidence="5">
    <location>
        <begin position="414"/>
        <end position="435"/>
    </location>
</feature>
<dbReference type="GO" id="GO:0004497">
    <property type="term" value="F:monooxygenase activity"/>
    <property type="evidence" value="ECO:0007669"/>
    <property type="project" value="InterPro"/>
</dbReference>
<keyword evidence="6" id="KW-0812">Transmembrane</keyword>
<dbReference type="EMBL" id="JAAAIN010000096">
    <property type="protein sequence ID" value="KAG0320576.1"/>
    <property type="molecule type" value="Genomic_DNA"/>
</dbReference>
<comment type="caution">
    <text evidence="8">The sequence shown here is derived from an EMBL/GenBank/DDBJ whole genome shotgun (WGS) entry which is preliminary data.</text>
</comment>
<keyword evidence="2" id="KW-0285">Flavoprotein</keyword>
<keyword evidence="3" id="KW-0274">FAD</keyword>
<dbReference type="InterPro" id="IPR050562">
    <property type="entry name" value="FAD_mOase_fung"/>
</dbReference>
<comment type="similarity">
    <text evidence="1">Belongs to the paxM FAD-dependent monooxygenase family.</text>
</comment>
<dbReference type="InterPro" id="IPR002938">
    <property type="entry name" value="FAD-bd"/>
</dbReference>
<dbReference type="PRINTS" id="PR00420">
    <property type="entry name" value="RNGMNOXGNASE"/>
</dbReference>
<dbReference type="Gene3D" id="3.50.50.60">
    <property type="entry name" value="FAD/NAD(P)-binding domain"/>
    <property type="match status" value="1"/>
</dbReference>
<evidence type="ECO:0000256" key="2">
    <source>
        <dbReference type="ARBA" id="ARBA00022630"/>
    </source>
</evidence>
<organism evidence="8 9">
    <name type="scientific">Linnemannia gamsii</name>
    <dbReference type="NCBI Taxonomy" id="64522"/>
    <lineage>
        <taxon>Eukaryota</taxon>
        <taxon>Fungi</taxon>
        <taxon>Fungi incertae sedis</taxon>
        <taxon>Mucoromycota</taxon>
        <taxon>Mortierellomycotina</taxon>
        <taxon>Mortierellomycetes</taxon>
        <taxon>Mortierellales</taxon>
        <taxon>Mortierellaceae</taxon>
        <taxon>Linnemannia</taxon>
    </lineage>
</organism>
<dbReference type="InterPro" id="IPR036188">
    <property type="entry name" value="FAD/NAD-bd_sf"/>
</dbReference>
<evidence type="ECO:0000259" key="7">
    <source>
        <dbReference type="Pfam" id="PF01494"/>
    </source>
</evidence>
<protein>
    <recommendedName>
        <fullName evidence="7">FAD-binding domain-containing protein</fullName>
    </recommendedName>
</protein>
<evidence type="ECO:0000256" key="3">
    <source>
        <dbReference type="ARBA" id="ARBA00022827"/>
    </source>
</evidence>
<dbReference type="PANTHER" id="PTHR47356:SF2">
    <property type="entry name" value="FAD-BINDING DOMAIN-CONTAINING PROTEIN-RELATED"/>
    <property type="match status" value="1"/>
</dbReference>
<keyword evidence="6" id="KW-1133">Transmembrane helix</keyword>
<dbReference type="SUPFAM" id="SSF51905">
    <property type="entry name" value="FAD/NAD(P)-binding domain"/>
    <property type="match status" value="1"/>
</dbReference>
<reference evidence="8" key="1">
    <citation type="journal article" date="2020" name="Fungal Divers.">
        <title>Resolving the Mortierellaceae phylogeny through synthesis of multi-gene phylogenetics and phylogenomics.</title>
        <authorList>
            <person name="Vandepol N."/>
            <person name="Liber J."/>
            <person name="Desiro A."/>
            <person name="Na H."/>
            <person name="Kennedy M."/>
            <person name="Barry K."/>
            <person name="Grigoriev I.V."/>
            <person name="Miller A.N."/>
            <person name="O'Donnell K."/>
            <person name="Stajich J.E."/>
            <person name="Bonito G."/>
        </authorList>
    </citation>
    <scope>NUCLEOTIDE SEQUENCE</scope>
    <source>
        <strain evidence="8">NVP60</strain>
    </source>
</reference>